<dbReference type="RefSeq" id="WP_013768980.1">
    <property type="nucleotide sequence ID" value="NC_015511.1"/>
</dbReference>
<gene>
    <name evidence="1" type="ordered locus">Halhy_6647</name>
</gene>
<proteinExistence type="predicted"/>
<dbReference type="HOGENOM" id="CLU_1097392_0_0_10"/>
<dbReference type="AlphaFoldDB" id="F4L7V5"/>
<keyword evidence="2" id="KW-1185">Reference proteome</keyword>
<organism evidence="1 2">
    <name type="scientific">Haliscomenobacter hydrossis (strain ATCC 27775 / DSM 1100 / LMG 10767 / O)</name>
    <dbReference type="NCBI Taxonomy" id="760192"/>
    <lineage>
        <taxon>Bacteria</taxon>
        <taxon>Pseudomonadati</taxon>
        <taxon>Bacteroidota</taxon>
        <taxon>Saprospiria</taxon>
        <taxon>Saprospirales</taxon>
        <taxon>Haliscomenobacteraceae</taxon>
        <taxon>Haliscomenobacter</taxon>
    </lineage>
</organism>
<keyword evidence="1" id="KW-0614">Plasmid</keyword>
<evidence type="ECO:0000313" key="1">
    <source>
        <dbReference type="EMBL" id="AEE54463.1"/>
    </source>
</evidence>
<dbReference type="Proteomes" id="UP000008461">
    <property type="component" value="Plasmid pHALHY01"/>
</dbReference>
<evidence type="ECO:0000313" key="2">
    <source>
        <dbReference type="Proteomes" id="UP000008461"/>
    </source>
</evidence>
<name>F4L7V5_HALH1</name>
<geneLocation type="plasmid" evidence="1 2">
    <name>pHALHY01</name>
</geneLocation>
<sequence length="253" mass="29491">MIKLFFVHYDDWLLSPAEWWFTHSSEFEVVGHYRPLGTDEDVEDLIETIEAARPDIVLMDYPFSLVDLSSDFVIKLTNLIILTIPGQKIIMIADVLYPEMEILRRSFNAGAIADDYYPEIEMLRHFFNAGAIADDYYPEIEMLRHFFNAGAIADDYCPEMEMLRRSFNAGAIAYLSKCSNLPKWNHCIKEAAATSQFKLHSLSDSVLKIMEVNVRYLGYVNFRDREILKLASEKWTNSYRKILELMIKKWTKS</sequence>
<reference key="2">
    <citation type="submission" date="2011-04" db="EMBL/GenBank/DDBJ databases">
        <title>Complete sequence of plasmid 1 of Haliscomenobacter hydrossis DSM 1100.</title>
        <authorList>
            <consortium name="US DOE Joint Genome Institute (JGI-PGF)"/>
            <person name="Lucas S."/>
            <person name="Han J."/>
            <person name="Lapidus A."/>
            <person name="Bruce D."/>
            <person name="Goodwin L."/>
            <person name="Pitluck S."/>
            <person name="Peters L."/>
            <person name="Kyrpides N."/>
            <person name="Mavromatis K."/>
            <person name="Ivanova N."/>
            <person name="Ovchinnikova G."/>
            <person name="Pagani I."/>
            <person name="Daligault H."/>
            <person name="Detter J.C."/>
            <person name="Han C."/>
            <person name="Land M."/>
            <person name="Hauser L."/>
            <person name="Markowitz V."/>
            <person name="Cheng J.-F."/>
            <person name="Hugenholtz P."/>
            <person name="Woyke T."/>
            <person name="Wu D."/>
            <person name="Verbarg S."/>
            <person name="Frueling A."/>
            <person name="Brambilla E."/>
            <person name="Klenk H.-P."/>
            <person name="Eisen J.A."/>
        </authorList>
    </citation>
    <scope>NUCLEOTIDE SEQUENCE</scope>
    <source>
        <strain>DSM 1100</strain>
    </source>
</reference>
<dbReference type="KEGG" id="hhy:Halhy_6647"/>
<dbReference type="EMBL" id="CP002692">
    <property type="protein sequence ID" value="AEE54463.1"/>
    <property type="molecule type" value="Genomic_DNA"/>
</dbReference>
<reference evidence="1 2" key="1">
    <citation type="journal article" date="2011" name="Stand. Genomic Sci.">
        <title>Complete genome sequence of Haliscomenobacter hydrossis type strain (O).</title>
        <authorList>
            <consortium name="US DOE Joint Genome Institute (JGI-PGF)"/>
            <person name="Daligault H."/>
            <person name="Lapidus A."/>
            <person name="Zeytun A."/>
            <person name="Nolan M."/>
            <person name="Lucas S."/>
            <person name="Del Rio T.G."/>
            <person name="Tice H."/>
            <person name="Cheng J.F."/>
            <person name="Tapia R."/>
            <person name="Han C."/>
            <person name="Goodwin L."/>
            <person name="Pitluck S."/>
            <person name="Liolios K."/>
            <person name="Pagani I."/>
            <person name="Ivanova N."/>
            <person name="Huntemann M."/>
            <person name="Mavromatis K."/>
            <person name="Mikhailova N."/>
            <person name="Pati A."/>
            <person name="Chen A."/>
            <person name="Palaniappan K."/>
            <person name="Land M."/>
            <person name="Hauser L."/>
            <person name="Brambilla E.M."/>
            <person name="Rohde M."/>
            <person name="Verbarg S."/>
            <person name="Goker M."/>
            <person name="Bristow J."/>
            <person name="Eisen J.A."/>
            <person name="Markowitz V."/>
            <person name="Hugenholtz P."/>
            <person name="Kyrpides N.C."/>
            <person name="Klenk H.P."/>
            <person name="Woyke T."/>
        </authorList>
    </citation>
    <scope>NUCLEOTIDE SEQUENCE [LARGE SCALE GENOMIC DNA]</scope>
    <source>
        <strain evidence="2">ATCC 27775 / DSM 1100 / LMG 10767 / O</strain>
        <plasmid evidence="2">Plasmid pHALHY01</plasmid>
    </source>
</reference>
<protein>
    <submittedName>
        <fullName evidence="1">Uncharacterized protein</fullName>
    </submittedName>
</protein>
<accession>F4L7V5</accession>